<keyword evidence="2" id="KW-1185">Reference proteome</keyword>
<evidence type="ECO:0000313" key="1">
    <source>
        <dbReference type="EMBL" id="MFD2457450.1"/>
    </source>
</evidence>
<accession>A0ABW5G8Q9</accession>
<comment type="caution">
    <text evidence="1">The sequence shown here is derived from an EMBL/GenBank/DDBJ whole genome shotgun (WGS) entry which is preliminary data.</text>
</comment>
<organism evidence="1 2">
    <name type="scientific">Amycolatopsis samaneae</name>
    <dbReference type="NCBI Taxonomy" id="664691"/>
    <lineage>
        <taxon>Bacteria</taxon>
        <taxon>Bacillati</taxon>
        <taxon>Actinomycetota</taxon>
        <taxon>Actinomycetes</taxon>
        <taxon>Pseudonocardiales</taxon>
        <taxon>Pseudonocardiaceae</taxon>
        <taxon>Amycolatopsis</taxon>
    </lineage>
</organism>
<dbReference type="SUPFAM" id="SSF53756">
    <property type="entry name" value="UDP-Glycosyltransferase/glycogen phosphorylase"/>
    <property type="match status" value="1"/>
</dbReference>
<name>A0ABW5G8Q9_9PSEU</name>
<protein>
    <submittedName>
        <fullName evidence="1">Uncharacterized protein</fullName>
    </submittedName>
</protein>
<gene>
    <name evidence="1" type="ORF">ACFSYJ_02520</name>
</gene>
<dbReference type="EMBL" id="JBHUKU010000002">
    <property type="protein sequence ID" value="MFD2457450.1"/>
    <property type="molecule type" value="Genomic_DNA"/>
</dbReference>
<dbReference type="Proteomes" id="UP001597419">
    <property type="component" value="Unassembled WGS sequence"/>
</dbReference>
<proteinExistence type="predicted"/>
<sequence>MDGISWVHSPIGARDRHLSTRVGCKSVLVLVPFMVAGTRLLDLLPLIEADHRVQVVFSVPETWESWQATHDFVRAQGGVVLPWAHARRGGYDLVLAGSTRGIDEVAGPVVLVPHGGGLAQYRPWRPPGAGDEHQPVLGLDADQLLREGRVRAEAIVLTHDDELAVLKQVCPRAVPAAVVAGNIAFDRLCASVPFREHYRRALGVTDEKLVVVTSTWSERSAFGSHHDLFERVLAELPPERYRVVGALHPQIWSHHGEWQVRAWLADCLRAGLRLLPPDEGWRAALVAADHVIGDYGSVTTYAAGLGTPVLLTDCGGAPLLPGSPSDVVARRTPRWRPGTPLATLLADRPDHDPGAVRRLLTSRPGQSGAILRRTMYRLLGLDEPARAVPASPVPLPRLLPS</sequence>
<reference evidence="2" key="1">
    <citation type="journal article" date="2019" name="Int. J. Syst. Evol. Microbiol.">
        <title>The Global Catalogue of Microorganisms (GCM) 10K type strain sequencing project: providing services to taxonomists for standard genome sequencing and annotation.</title>
        <authorList>
            <consortium name="The Broad Institute Genomics Platform"/>
            <consortium name="The Broad Institute Genome Sequencing Center for Infectious Disease"/>
            <person name="Wu L."/>
            <person name="Ma J."/>
        </authorList>
    </citation>
    <scope>NUCLEOTIDE SEQUENCE [LARGE SCALE GENOMIC DNA]</scope>
    <source>
        <strain evidence="2">CGMCC 4.7643</strain>
    </source>
</reference>
<dbReference type="RefSeq" id="WP_345388770.1">
    <property type="nucleotide sequence ID" value="NZ_BAABHG010000003.1"/>
</dbReference>
<evidence type="ECO:0000313" key="2">
    <source>
        <dbReference type="Proteomes" id="UP001597419"/>
    </source>
</evidence>